<dbReference type="EMBL" id="VOIH02000009">
    <property type="protein sequence ID" value="KAF3436990.1"/>
    <property type="molecule type" value="Genomic_DNA"/>
</dbReference>
<evidence type="ECO:0000313" key="1">
    <source>
        <dbReference type="EMBL" id="KAF3436990.1"/>
    </source>
</evidence>
<protein>
    <submittedName>
        <fullName evidence="1">Uncharacterized protein</fullName>
    </submittedName>
</protein>
<sequence length="75" mass="8646">MELRFCNPLHLLLVPSICSCKSSRSRTFSAWSCILDDNESQKNDIIINVFWKVSENLTLPSLTDRNSVKNLEFLN</sequence>
<name>A0A8K0GWI3_9ROSA</name>
<dbReference type="AlphaFoldDB" id="A0A8K0GWI3"/>
<proteinExistence type="predicted"/>
<dbReference type="PROSITE" id="PS51257">
    <property type="entry name" value="PROKAR_LIPOPROTEIN"/>
    <property type="match status" value="1"/>
</dbReference>
<evidence type="ECO:0000313" key="2">
    <source>
        <dbReference type="Proteomes" id="UP000796880"/>
    </source>
</evidence>
<organism evidence="1 2">
    <name type="scientific">Rhamnella rubrinervis</name>
    <dbReference type="NCBI Taxonomy" id="2594499"/>
    <lineage>
        <taxon>Eukaryota</taxon>
        <taxon>Viridiplantae</taxon>
        <taxon>Streptophyta</taxon>
        <taxon>Embryophyta</taxon>
        <taxon>Tracheophyta</taxon>
        <taxon>Spermatophyta</taxon>
        <taxon>Magnoliopsida</taxon>
        <taxon>eudicotyledons</taxon>
        <taxon>Gunneridae</taxon>
        <taxon>Pentapetalae</taxon>
        <taxon>rosids</taxon>
        <taxon>fabids</taxon>
        <taxon>Rosales</taxon>
        <taxon>Rhamnaceae</taxon>
        <taxon>rhamnoid group</taxon>
        <taxon>Rhamneae</taxon>
        <taxon>Rhamnella</taxon>
    </lineage>
</organism>
<dbReference type="Proteomes" id="UP000796880">
    <property type="component" value="Unassembled WGS sequence"/>
</dbReference>
<gene>
    <name evidence="1" type="ORF">FNV43_RR19743</name>
</gene>
<comment type="caution">
    <text evidence="1">The sequence shown here is derived from an EMBL/GenBank/DDBJ whole genome shotgun (WGS) entry which is preliminary data.</text>
</comment>
<reference evidence="1" key="1">
    <citation type="submission" date="2020-03" db="EMBL/GenBank/DDBJ databases">
        <title>A high-quality chromosome-level genome assembly of a woody plant with both climbing and erect habits, Rhamnella rubrinervis.</title>
        <authorList>
            <person name="Lu Z."/>
            <person name="Yang Y."/>
            <person name="Zhu X."/>
            <person name="Sun Y."/>
        </authorList>
    </citation>
    <scope>NUCLEOTIDE SEQUENCE</scope>
    <source>
        <strain evidence="1">BYM</strain>
        <tissue evidence="1">Leaf</tissue>
    </source>
</reference>
<keyword evidence="2" id="KW-1185">Reference proteome</keyword>
<accession>A0A8K0GWI3</accession>